<evidence type="ECO:0000313" key="4">
    <source>
        <dbReference type="Proteomes" id="UP000075635"/>
    </source>
</evidence>
<dbReference type="PROSITE" id="PS51257">
    <property type="entry name" value="PROKAR_LIPOPROTEIN"/>
    <property type="match status" value="1"/>
</dbReference>
<name>A0A150QYZ5_SORCE</name>
<comment type="caution">
    <text evidence="3">The sequence shown here is derived from an EMBL/GenBank/DDBJ whole genome shotgun (WGS) entry which is preliminary data.</text>
</comment>
<dbReference type="Gene3D" id="2.160.20.10">
    <property type="entry name" value="Single-stranded right-handed beta-helix, Pectin lyase-like"/>
    <property type="match status" value="1"/>
</dbReference>
<feature type="signal peptide" evidence="2">
    <location>
        <begin position="1"/>
        <end position="25"/>
    </location>
</feature>
<keyword evidence="2" id="KW-0732">Signal</keyword>
<feature type="compositionally biased region" description="Gly residues" evidence="1">
    <location>
        <begin position="388"/>
        <end position="405"/>
    </location>
</feature>
<dbReference type="AlphaFoldDB" id="A0A150QYZ5"/>
<feature type="region of interest" description="Disordered" evidence="1">
    <location>
        <begin position="228"/>
        <end position="255"/>
    </location>
</feature>
<reference evidence="3 4" key="1">
    <citation type="submission" date="2014-02" db="EMBL/GenBank/DDBJ databases">
        <title>The small core and large imbalanced accessory genome model reveals a collaborative survival strategy of Sorangium cellulosum strains in nature.</title>
        <authorList>
            <person name="Han K."/>
            <person name="Peng R."/>
            <person name="Blom J."/>
            <person name="Li Y.-Z."/>
        </authorList>
    </citation>
    <scope>NUCLEOTIDE SEQUENCE [LARGE SCALE GENOMIC DNA]</scope>
    <source>
        <strain evidence="3 4">So0011-07</strain>
    </source>
</reference>
<feature type="region of interest" description="Disordered" evidence="1">
    <location>
        <begin position="282"/>
        <end position="335"/>
    </location>
</feature>
<feature type="compositionally biased region" description="Gly residues" evidence="1">
    <location>
        <begin position="282"/>
        <end position="297"/>
    </location>
</feature>
<dbReference type="InterPro" id="IPR012334">
    <property type="entry name" value="Pectin_lyas_fold"/>
</dbReference>
<feature type="region of interest" description="Disordered" evidence="1">
    <location>
        <begin position="384"/>
        <end position="405"/>
    </location>
</feature>
<evidence type="ECO:0008006" key="5">
    <source>
        <dbReference type="Google" id="ProtNLM"/>
    </source>
</evidence>
<evidence type="ECO:0000256" key="2">
    <source>
        <dbReference type="SAM" id="SignalP"/>
    </source>
</evidence>
<feature type="chain" id="PRO_5007567485" description="PGRS family protein" evidence="2">
    <location>
        <begin position="26"/>
        <end position="560"/>
    </location>
</feature>
<sequence length="560" mass="53804">MRRRLQDRCRGVARSIAVLALSALGAAGVSGCSYDESCARSYTCHPLPGEKPPVLPAWPCDGDPAAAPAKDGCGVFVSASSGDDGNPGTKGAPVKTLQHAIGLAAHGRGDGKPPTRRVYACGGSFKEEITLPSGVDLWGGRRCEDGDWSYTWSFGGPDEPTVIAPPAGIPLRIVEGDDLRDIPGNDATSMVFGVRAVAADASAPDGKSSIAMILSPGTRAIVRDSAIVAGNGKDGEPGEDAPSERATDGAPGNHGAHACTADLAMGALPVVTVCEDGTESVGGYGGDGGLDAGGDGEPGQPEPAANPQGKGLAGTGAGSSACTPGTDGAEGADGGRAAGAEGAGYLSESYGWIGVRGEEGKKGGVGQGGGGGGGCNGRSDTIRCRAGGPQGGPAGGSGGSGGCGGQGGKGGGYGGSSIGIVALQGSALTLEAIEITTGNGGQGGAGGRGQLGGFGRGGGSGGVHHETDMLNACGGGGGGRGGRGGGRGGDAGGGIGGSSYGVAFVGAFVSFDPGVFVQFGQGAQGGPAGNALPDDDRGRGETGDGMAYRPFDAPDPGPAQ</sequence>
<feature type="region of interest" description="Disordered" evidence="1">
    <location>
        <begin position="520"/>
        <end position="560"/>
    </location>
</feature>
<dbReference type="Proteomes" id="UP000075635">
    <property type="component" value="Unassembled WGS sequence"/>
</dbReference>
<accession>A0A150QYZ5</accession>
<protein>
    <recommendedName>
        <fullName evidence="5">PGRS family protein</fullName>
    </recommendedName>
</protein>
<gene>
    <name evidence="3" type="ORF">BE17_16490</name>
</gene>
<proteinExistence type="predicted"/>
<evidence type="ECO:0000256" key="1">
    <source>
        <dbReference type="SAM" id="MobiDB-lite"/>
    </source>
</evidence>
<dbReference type="EMBL" id="JEMB01003409">
    <property type="protein sequence ID" value="KYF72926.1"/>
    <property type="molecule type" value="Genomic_DNA"/>
</dbReference>
<organism evidence="3 4">
    <name type="scientific">Sorangium cellulosum</name>
    <name type="common">Polyangium cellulosum</name>
    <dbReference type="NCBI Taxonomy" id="56"/>
    <lineage>
        <taxon>Bacteria</taxon>
        <taxon>Pseudomonadati</taxon>
        <taxon>Myxococcota</taxon>
        <taxon>Polyangia</taxon>
        <taxon>Polyangiales</taxon>
        <taxon>Polyangiaceae</taxon>
        <taxon>Sorangium</taxon>
    </lineage>
</organism>
<evidence type="ECO:0000313" key="3">
    <source>
        <dbReference type="EMBL" id="KYF72926.1"/>
    </source>
</evidence>